<dbReference type="InterPro" id="IPR001173">
    <property type="entry name" value="Glyco_trans_2-like"/>
</dbReference>
<dbReference type="Gene3D" id="3.90.550.10">
    <property type="entry name" value="Spore Coat Polysaccharide Biosynthesis Protein SpsA, Chain A"/>
    <property type="match status" value="1"/>
</dbReference>
<keyword evidence="4" id="KW-0808">Transferase</keyword>
<feature type="domain" description="Glycosyltransferase 2-like" evidence="5">
    <location>
        <begin position="9"/>
        <end position="141"/>
    </location>
</feature>
<evidence type="ECO:0000256" key="3">
    <source>
        <dbReference type="ARBA" id="ARBA00022676"/>
    </source>
</evidence>
<gene>
    <name evidence="6" type="ORF">CBG15_08345</name>
</gene>
<evidence type="ECO:0000256" key="2">
    <source>
        <dbReference type="ARBA" id="ARBA00006739"/>
    </source>
</evidence>
<evidence type="ECO:0000256" key="1">
    <source>
        <dbReference type="ARBA" id="ARBA00004776"/>
    </source>
</evidence>
<evidence type="ECO:0000256" key="4">
    <source>
        <dbReference type="ARBA" id="ARBA00022679"/>
    </source>
</evidence>
<dbReference type="PANTHER" id="PTHR43179">
    <property type="entry name" value="RHAMNOSYLTRANSFERASE WBBL"/>
    <property type="match status" value="1"/>
</dbReference>
<accession>A0AB73PEH0</accession>
<dbReference type="EMBL" id="NGPX01000051">
    <property type="protein sequence ID" value="OYS92850.1"/>
    <property type="molecule type" value="Genomic_DNA"/>
</dbReference>
<comment type="caution">
    <text evidence="6">The sequence shown here is derived from an EMBL/GenBank/DDBJ whole genome shotgun (WGS) entry which is preliminary data.</text>
</comment>
<dbReference type="RefSeq" id="WP_094566565.1">
    <property type="nucleotide sequence ID" value="NZ_NGPX01000051.1"/>
</dbReference>
<reference evidence="6 7" key="2">
    <citation type="submission" date="2017-09" db="EMBL/GenBank/DDBJ databases">
        <title>Tripartite evolution among Lactobacillus johnsonii, Lactobacillus taiwanensis, Lactobacillus reuteri and their rodent host.</title>
        <authorList>
            <person name="Wang T."/>
            <person name="Knowles S."/>
            <person name="Cheng C."/>
        </authorList>
    </citation>
    <scope>NUCLEOTIDE SEQUENCE [LARGE SCALE GENOMIC DNA]</scope>
    <source>
        <strain evidence="6 7">105n</strain>
    </source>
</reference>
<dbReference type="PANTHER" id="PTHR43179:SF12">
    <property type="entry name" value="GALACTOFURANOSYLTRANSFERASE GLFT2"/>
    <property type="match status" value="1"/>
</dbReference>
<sequence length="298" mass="34948">MKLSTYVFVVLHYKSSKDTINCIRSIEKLNGEYQIIIVDNASNDGSLEKVKDVYSDTKNIIFLKNKENVGFAEGNNVGYRFAKNILKAQFILICNSDLIFDQQDFLTKVKKVYTKYDAYIIGPDIESILTKMHQSPMKTTTTNLFKVSFEILRYRLLLVLSRLHIYDLLKRSTGINKVPRKQHYKNVKKNVVLHGSMLVFTPNFIKREDKAFRIGTFLYMEEDILHTYAISNGYVTIYDPSLHVLHLEDSSKNAIVKNKKEKREFVFRNMIKSLSVYRKYLIFDKNKTKKAKYNRHYS</sequence>
<organism evidence="6 7">
    <name type="scientific">Limosilactobacillus reuteri</name>
    <name type="common">Lactobacillus reuteri</name>
    <dbReference type="NCBI Taxonomy" id="1598"/>
    <lineage>
        <taxon>Bacteria</taxon>
        <taxon>Bacillati</taxon>
        <taxon>Bacillota</taxon>
        <taxon>Bacilli</taxon>
        <taxon>Lactobacillales</taxon>
        <taxon>Lactobacillaceae</taxon>
        <taxon>Limosilactobacillus</taxon>
    </lineage>
</organism>
<reference evidence="6 7" key="1">
    <citation type="submission" date="2017-05" db="EMBL/GenBank/DDBJ databases">
        <authorList>
            <person name="Lin X.B."/>
            <person name="Stothard P."/>
            <person name="Tasseva G."/>
            <person name="Walter J."/>
        </authorList>
    </citation>
    <scope>NUCLEOTIDE SEQUENCE [LARGE SCALE GENOMIC DNA]</scope>
    <source>
        <strain evidence="6 7">105n</strain>
    </source>
</reference>
<name>A0AB73PEH0_LIMRT</name>
<evidence type="ECO:0000259" key="5">
    <source>
        <dbReference type="Pfam" id="PF00535"/>
    </source>
</evidence>
<dbReference type="InterPro" id="IPR029044">
    <property type="entry name" value="Nucleotide-diphossugar_trans"/>
</dbReference>
<protein>
    <recommendedName>
        <fullName evidence="5">Glycosyltransferase 2-like domain-containing protein</fullName>
    </recommendedName>
</protein>
<evidence type="ECO:0000313" key="7">
    <source>
        <dbReference type="Proteomes" id="UP000216681"/>
    </source>
</evidence>
<dbReference type="Pfam" id="PF00535">
    <property type="entry name" value="Glycos_transf_2"/>
    <property type="match status" value="1"/>
</dbReference>
<dbReference type="AlphaFoldDB" id="A0AB73PEH0"/>
<dbReference type="SUPFAM" id="SSF53448">
    <property type="entry name" value="Nucleotide-diphospho-sugar transferases"/>
    <property type="match status" value="1"/>
</dbReference>
<dbReference type="GO" id="GO:0016757">
    <property type="term" value="F:glycosyltransferase activity"/>
    <property type="evidence" value="ECO:0007669"/>
    <property type="project" value="UniProtKB-KW"/>
</dbReference>
<proteinExistence type="inferred from homology"/>
<keyword evidence="3" id="KW-0328">Glycosyltransferase</keyword>
<evidence type="ECO:0000313" key="6">
    <source>
        <dbReference type="EMBL" id="OYS92850.1"/>
    </source>
</evidence>
<comment type="pathway">
    <text evidence="1">Cell wall biogenesis; cell wall polysaccharide biosynthesis.</text>
</comment>
<comment type="similarity">
    <text evidence="2">Belongs to the glycosyltransferase 2 family.</text>
</comment>
<dbReference type="Proteomes" id="UP000216681">
    <property type="component" value="Unassembled WGS sequence"/>
</dbReference>